<evidence type="ECO:0000313" key="9">
    <source>
        <dbReference type="Proteomes" id="UP000598467"/>
    </source>
</evidence>
<comment type="caution">
    <text evidence="8">The sequence shown here is derived from an EMBL/GenBank/DDBJ whole genome shotgun (WGS) entry which is preliminary data.</text>
</comment>
<dbReference type="Pfam" id="PF13505">
    <property type="entry name" value="OMP_b-brl"/>
    <property type="match status" value="1"/>
</dbReference>
<evidence type="ECO:0000259" key="7">
    <source>
        <dbReference type="Pfam" id="PF13505"/>
    </source>
</evidence>
<dbReference type="PANTHER" id="PTHR34001:SF3">
    <property type="entry name" value="BLL7405 PROTEIN"/>
    <property type="match status" value="1"/>
</dbReference>
<evidence type="ECO:0000256" key="5">
    <source>
        <dbReference type="ARBA" id="ARBA00038306"/>
    </source>
</evidence>
<dbReference type="InterPro" id="IPR051692">
    <property type="entry name" value="OMP-like"/>
</dbReference>
<organism evidence="8 9">
    <name type="scientific">Roseibium aggregatum</name>
    <dbReference type="NCBI Taxonomy" id="187304"/>
    <lineage>
        <taxon>Bacteria</taxon>
        <taxon>Pseudomonadati</taxon>
        <taxon>Pseudomonadota</taxon>
        <taxon>Alphaproteobacteria</taxon>
        <taxon>Hyphomicrobiales</taxon>
        <taxon>Stappiaceae</taxon>
        <taxon>Roseibium</taxon>
    </lineage>
</organism>
<dbReference type="Proteomes" id="UP000598467">
    <property type="component" value="Unassembled WGS sequence"/>
</dbReference>
<protein>
    <submittedName>
        <fullName evidence="8">Porin family protein</fullName>
    </submittedName>
</protein>
<evidence type="ECO:0000256" key="4">
    <source>
        <dbReference type="ARBA" id="ARBA00023237"/>
    </source>
</evidence>
<feature type="chain" id="PRO_5036837002" evidence="6">
    <location>
        <begin position="31"/>
        <end position="228"/>
    </location>
</feature>
<dbReference type="InterPro" id="IPR027385">
    <property type="entry name" value="Beta-barrel_OMP"/>
</dbReference>
<dbReference type="Gene3D" id="2.40.160.20">
    <property type="match status" value="1"/>
</dbReference>
<feature type="signal peptide" evidence="6">
    <location>
        <begin position="1"/>
        <end position="30"/>
    </location>
</feature>
<sequence length="228" mass="23906">MNRSYARKVGLGVAAALLAGTALLSGAAQAADYGTPYSGGFTWSGLYFGINGGIGWATSRHTDSLGATTGDFDQSGGLIGGTVGYNWQMNNIVFGIEGDWDFAAIDGSTTTSCAVGCKTDLTSFGTLRPRIGYAFDRFMPYITGGLAWGLIDAGQPGFYKSSWEAGWTVGGGVEAAFTQNLSAKLEYLYADLGDGGYTVAIPVKARENNISILRLGVNYRFSGNPFGN</sequence>
<evidence type="ECO:0000256" key="6">
    <source>
        <dbReference type="SAM" id="SignalP"/>
    </source>
</evidence>
<dbReference type="SUPFAM" id="SSF56925">
    <property type="entry name" value="OMPA-like"/>
    <property type="match status" value="1"/>
</dbReference>
<proteinExistence type="inferred from homology"/>
<evidence type="ECO:0000256" key="1">
    <source>
        <dbReference type="ARBA" id="ARBA00004442"/>
    </source>
</evidence>
<gene>
    <name evidence="8" type="ORF">HK439_14730</name>
</gene>
<dbReference type="EMBL" id="JABFCZ010000015">
    <property type="protein sequence ID" value="MBD1547520.1"/>
    <property type="molecule type" value="Genomic_DNA"/>
</dbReference>
<comment type="subcellular location">
    <subcellularLocation>
        <location evidence="1">Cell outer membrane</location>
    </subcellularLocation>
</comment>
<dbReference type="AlphaFoldDB" id="A0A926P199"/>
<dbReference type="GO" id="GO:0009279">
    <property type="term" value="C:cell outer membrane"/>
    <property type="evidence" value="ECO:0007669"/>
    <property type="project" value="UniProtKB-SubCell"/>
</dbReference>
<dbReference type="InterPro" id="IPR011250">
    <property type="entry name" value="OMP/PagP_B-barrel"/>
</dbReference>
<dbReference type="RefSeq" id="WP_190292271.1">
    <property type="nucleotide sequence ID" value="NZ_JABFCZ010000015.1"/>
</dbReference>
<keyword evidence="3" id="KW-0472">Membrane</keyword>
<keyword evidence="4" id="KW-0998">Cell outer membrane</keyword>
<keyword evidence="2 6" id="KW-0732">Signal</keyword>
<comment type="similarity">
    <text evidence="5">Belongs to the Omp25/RopB family.</text>
</comment>
<dbReference type="PANTHER" id="PTHR34001">
    <property type="entry name" value="BLL7405 PROTEIN"/>
    <property type="match status" value="1"/>
</dbReference>
<feature type="domain" description="Outer membrane protein beta-barrel" evidence="7">
    <location>
        <begin position="19"/>
        <end position="221"/>
    </location>
</feature>
<reference evidence="8" key="1">
    <citation type="submission" date="2020-05" db="EMBL/GenBank/DDBJ databases">
        <title>Identification of trans-AT polyketide cluster in two marine bacteria, producers of a novel glutaramide-containing polyketide sesbanimide D and analogs.</title>
        <authorList>
            <person name="Kacar D."/>
            <person name="Rodriguez P."/>
            <person name="Canedo L."/>
            <person name="Gonzalez E."/>
            <person name="Galan B."/>
            <person name="De La Calle F."/>
            <person name="Garcia J.L."/>
        </authorList>
    </citation>
    <scope>NUCLEOTIDE SEQUENCE</scope>
    <source>
        <strain evidence="8">PHM038</strain>
    </source>
</reference>
<evidence type="ECO:0000256" key="2">
    <source>
        <dbReference type="ARBA" id="ARBA00022729"/>
    </source>
</evidence>
<name>A0A926P199_9HYPH</name>
<evidence type="ECO:0000256" key="3">
    <source>
        <dbReference type="ARBA" id="ARBA00023136"/>
    </source>
</evidence>
<accession>A0A926P199</accession>
<evidence type="ECO:0000313" key="8">
    <source>
        <dbReference type="EMBL" id="MBD1547520.1"/>
    </source>
</evidence>